<feature type="transmembrane region" description="Helical" evidence="1">
    <location>
        <begin position="31"/>
        <end position="52"/>
    </location>
</feature>
<evidence type="ECO:0000313" key="2">
    <source>
        <dbReference type="EMBL" id="AQQ52475.1"/>
    </source>
</evidence>
<evidence type="ECO:0000313" key="3">
    <source>
        <dbReference type="Proteomes" id="UP000188184"/>
    </source>
</evidence>
<feature type="transmembrane region" description="Helical" evidence="1">
    <location>
        <begin position="290"/>
        <end position="308"/>
    </location>
</feature>
<dbReference type="Pfam" id="PF13536">
    <property type="entry name" value="EmrE"/>
    <property type="match status" value="1"/>
</dbReference>
<gene>
    <name evidence="2" type="ORF">B0X71_04695</name>
</gene>
<evidence type="ECO:0008006" key="4">
    <source>
        <dbReference type="Google" id="ProtNLM"/>
    </source>
</evidence>
<feature type="transmembrane region" description="Helical" evidence="1">
    <location>
        <begin position="137"/>
        <end position="154"/>
    </location>
</feature>
<dbReference type="OrthoDB" id="3457556at2"/>
<organism evidence="2 3">
    <name type="scientific">Planococcus lenghuensis</name>
    <dbReference type="NCBI Taxonomy" id="2213202"/>
    <lineage>
        <taxon>Bacteria</taxon>
        <taxon>Bacillati</taxon>
        <taxon>Bacillota</taxon>
        <taxon>Bacilli</taxon>
        <taxon>Bacillales</taxon>
        <taxon>Caryophanaceae</taxon>
        <taxon>Planococcus</taxon>
    </lineage>
</organism>
<sequence>MKPILIGICAAFFFAVTFVLNASMELAGGSWIWSASLRYIFMVPFLVLIVALRKNLKPLLREMRKQPGQWMLWGFVGFGLFYAPLCFAAAYSPGWLIAGSWQITIVSGALLAPLFLETRLTAAGPLRARGEIPVKGLVMSLIILAGIILMQAEYATHLSFDHMLLGVVPVLLASFAYPLGNRKMMDVCKGRLDAYQRVLGMTIASLPFWFLLAAYGFMTIGMPSGGQMFQTFLVALFSGVVATVLFFMATDMVRGNMQKLAAVEATQSMEVLFALAGELLLLSIPYPSPLAWTGILVVILGMVLHSLVSNSKSEIPAINGAVDMAGK</sequence>
<keyword evidence="1" id="KW-1133">Transmembrane helix</keyword>
<feature type="transmembrane region" description="Helical" evidence="1">
    <location>
        <begin position="198"/>
        <end position="217"/>
    </location>
</feature>
<feature type="transmembrane region" description="Helical" evidence="1">
    <location>
        <begin position="72"/>
        <end position="91"/>
    </location>
</feature>
<dbReference type="RefSeq" id="WP_077588360.1">
    <property type="nucleotide sequence ID" value="NZ_CP019640.1"/>
</dbReference>
<accession>A0A1Q2KW79</accession>
<feature type="transmembrane region" description="Helical" evidence="1">
    <location>
        <begin position="261"/>
        <end position="284"/>
    </location>
</feature>
<name>A0A1Q2KW79_9BACL</name>
<keyword evidence="1" id="KW-0472">Membrane</keyword>
<feature type="transmembrane region" description="Helical" evidence="1">
    <location>
        <begin position="160"/>
        <end position="177"/>
    </location>
</feature>
<dbReference type="Proteomes" id="UP000188184">
    <property type="component" value="Chromosome"/>
</dbReference>
<keyword evidence="1" id="KW-0812">Transmembrane</keyword>
<protein>
    <recommendedName>
        <fullName evidence="4">Multidrug resistance efflux transporter family protein</fullName>
    </recommendedName>
</protein>
<feature type="transmembrane region" description="Helical" evidence="1">
    <location>
        <begin position="97"/>
        <end position="116"/>
    </location>
</feature>
<dbReference type="AlphaFoldDB" id="A0A1Q2KW79"/>
<dbReference type="InterPro" id="IPR032713">
    <property type="entry name" value="EmrE"/>
</dbReference>
<evidence type="ECO:0000256" key="1">
    <source>
        <dbReference type="SAM" id="Phobius"/>
    </source>
</evidence>
<dbReference type="KEGG" id="pmar:B0X71_04695"/>
<reference evidence="2 3" key="1">
    <citation type="submission" date="2017-02" db="EMBL/GenBank/DDBJ databases">
        <title>The complete genomic sequence of a novel cold adapted crude oil-degrading bacterium Planococcus qaidamina Y42.</title>
        <authorList>
            <person name="Yang R."/>
        </authorList>
    </citation>
    <scope>NUCLEOTIDE SEQUENCE [LARGE SCALE GENOMIC DNA]</scope>
    <source>
        <strain evidence="2 3">Y42</strain>
    </source>
</reference>
<dbReference type="EMBL" id="CP019640">
    <property type="protein sequence ID" value="AQQ52475.1"/>
    <property type="molecule type" value="Genomic_DNA"/>
</dbReference>
<feature type="transmembrane region" description="Helical" evidence="1">
    <location>
        <begin position="229"/>
        <end position="249"/>
    </location>
</feature>
<keyword evidence="3" id="KW-1185">Reference proteome</keyword>
<proteinExistence type="predicted"/>